<protein>
    <submittedName>
        <fullName evidence="4">Serine protease inhibitor</fullName>
    </submittedName>
</protein>
<dbReference type="InterPro" id="IPR000215">
    <property type="entry name" value="Serpin_fam"/>
</dbReference>
<dbReference type="InterPro" id="IPR042185">
    <property type="entry name" value="Serpin_sf_2"/>
</dbReference>
<dbReference type="SMART" id="SM00093">
    <property type="entry name" value="SERPIN"/>
    <property type="match status" value="1"/>
</dbReference>
<dbReference type="InterPro" id="IPR023796">
    <property type="entry name" value="Serpin_dom"/>
</dbReference>
<evidence type="ECO:0000259" key="3">
    <source>
        <dbReference type="SMART" id="SM00093"/>
    </source>
</evidence>
<keyword evidence="5" id="KW-1185">Reference proteome</keyword>
<dbReference type="Gene3D" id="3.30.497.10">
    <property type="entry name" value="Antithrombin, subunit I, domain 2"/>
    <property type="match status" value="1"/>
</dbReference>
<evidence type="ECO:0000256" key="1">
    <source>
        <dbReference type="RuleBase" id="RU000411"/>
    </source>
</evidence>
<organism evidence="4 5">
    <name type="scientific">Enterocloster lavalensis</name>
    <dbReference type="NCBI Taxonomy" id="460384"/>
    <lineage>
        <taxon>Bacteria</taxon>
        <taxon>Bacillati</taxon>
        <taxon>Bacillota</taxon>
        <taxon>Clostridia</taxon>
        <taxon>Lachnospirales</taxon>
        <taxon>Lachnospiraceae</taxon>
        <taxon>Enterocloster</taxon>
    </lineage>
</organism>
<dbReference type="GeneID" id="93280761"/>
<dbReference type="RefSeq" id="WP_092369280.1">
    <property type="nucleotide sequence ID" value="NZ_DAINWJ010000149.1"/>
</dbReference>
<feature type="domain" description="Serpin" evidence="3">
    <location>
        <begin position="54"/>
        <end position="407"/>
    </location>
</feature>
<dbReference type="STRING" id="460384.SAMN05216313_13128"/>
<dbReference type="InterPro" id="IPR036186">
    <property type="entry name" value="Serpin_sf"/>
</dbReference>
<evidence type="ECO:0000313" key="4">
    <source>
        <dbReference type="EMBL" id="SEU10549.1"/>
    </source>
</evidence>
<reference evidence="5" key="1">
    <citation type="submission" date="2016-10" db="EMBL/GenBank/DDBJ databases">
        <authorList>
            <person name="Varghese N."/>
            <person name="Submissions S."/>
        </authorList>
    </citation>
    <scope>NUCLEOTIDE SEQUENCE [LARGE SCALE GENOMIC DNA]</scope>
    <source>
        <strain evidence="5">NLAE-zl-G277</strain>
    </source>
</reference>
<keyword evidence="2" id="KW-0732">Signal</keyword>
<dbReference type="Proteomes" id="UP000198508">
    <property type="component" value="Unassembled WGS sequence"/>
</dbReference>
<name>A0A1I0JJK0_9FIRM</name>
<feature type="chain" id="PRO_5044372627" evidence="2">
    <location>
        <begin position="35"/>
        <end position="409"/>
    </location>
</feature>
<accession>A0A1I0JJK0</accession>
<evidence type="ECO:0000256" key="2">
    <source>
        <dbReference type="SAM" id="SignalP"/>
    </source>
</evidence>
<dbReference type="Pfam" id="PF00079">
    <property type="entry name" value="Serpin"/>
    <property type="match status" value="1"/>
</dbReference>
<gene>
    <name evidence="4" type="ORF">SAMN05216313_13128</name>
</gene>
<sequence>MRTRRTRKRRKKNGKRAAILAAIALSLGALTVWATQRQPQADTASLSTETINSFAYRTACGLLRSRGENLIYSPVSFYHALSLTASGASGQTAGELDAYLGVQDGEKPSEQAASLYRTLHSEGEHSRLTICTSLWHDQSVRLKRGFKKEATKQYGASVYSADFGSDAAADKMNEWVQQQTGGTIRPEIRVQEDDLLRILNTLYFRDEWRDRLYLSETPEPFYLTGGETADALFLNKTYGSWGFYKGAGFTRASLVLKERGQMYFVLPDEGVPVDSFFESAERLQEVMEGGTSMSGEVVFKIPQFTLSSSLDLKESMVNDGITDPFVQGDFSNMTKDGEVRISAITQDSYISVNRDGVEASSFTDLTLESAAAIEEKADRADMILNRPFLFGIKNRGVWLLIGVCDHPAA</sequence>
<feature type="signal peptide" evidence="2">
    <location>
        <begin position="1"/>
        <end position="34"/>
    </location>
</feature>
<comment type="similarity">
    <text evidence="1">Belongs to the serpin family.</text>
</comment>
<dbReference type="PANTHER" id="PTHR11461:SF211">
    <property type="entry name" value="GH10112P-RELATED"/>
    <property type="match status" value="1"/>
</dbReference>
<proteinExistence type="inferred from homology"/>
<dbReference type="EMBL" id="FOIM01000031">
    <property type="protein sequence ID" value="SEU10549.1"/>
    <property type="molecule type" value="Genomic_DNA"/>
</dbReference>
<dbReference type="GO" id="GO:0005615">
    <property type="term" value="C:extracellular space"/>
    <property type="evidence" value="ECO:0007669"/>
    <property type="project" value="InterPro"/>
</dbReference>
<dbReference type="GO" id="GO:0004867">
    <property type="term" value="F:serine-type endopeptidase inhibitor activity"/>
    <property type="evidence" value="ECO:0007669"/>
    <property type="project" value="InterPro"/>
</dbReference>
<dbReference type="PANTHER" id="PTHR11461">
    <property type="entry name" value="SERINE PROTEASE INHIBITOR, SERPIN"/>
    <property type="match status" value="1"/>
</dbReference>
<evidence type="ECO:0000313" key="5">
    <source>
        <dbReference type="Proteomes" id="UP000198508"/>
    </source>
</evidence>
<dbReference type="InterPro" id="IPR042178">
    <property type="entry name" value="Serpin_sf_1"/>
</dbReference>
<dbReference type="Gene3D" id="2.30.39.10">
    <property type="entry name" value="Alpha-1-antitrypsin, domain 1"/>
    <property type="match status" value="1"/>
</dbReference>
<dbReference type="SUPFAM" id="SSF56574">
    <property type="entry name" value="Serpins"/>
    <property type="match status" value="1"/>
</dbReference>
<dbReference type="AlphaFoldDB" id="A0A1I0JJK0"/>